<proteinExistence type="inferred from homology"/>
<accession>A0A845HYI1</accession>
<keyword evidence="13" id="KW-0274">FAD</keyword>
<dbReference type="InterPro" id="IPR017927">
    <property type="entry name" value="FAD-bd_FR_type"/>
</dbReference>
<dbReference type="Pfam" id="PF00042">
    <property type="entry name" value="Globin"/>
    <property type="match status" value="1"/>
</dbReference>
<dbReference type="GO" id="GO:0071949">
    <property type="term" value="F:FAD binding"/>
    <property type="evidence" value="ECO:0007669"/>
    <property type="project" value="TreeGrafter"/>
</dbReference>
<dbReference type="InterPro" id="IPR008333">
    <property type="entry name" value="Cbr1-like_FAD-bd_dom"/>
</dbReference>
<evidence type="ECO:0000256" key="6">
    <source>
        <dbReference type="ARBA" id="ARBA00014637"/>
    </source>
</evidence>
<evidence type="ECO:0000256" key="19">
    <source>
        <dbReference type="ARBA" id="ARBA00030024"/>
    </source>
</evidence>
<keyword evidence="12" id="KW-0479">Metal-binding</keyword>
<name>A0A845HYI1_9BURK</name>
<comment type="catalytic activity">
    <reaction evidence="23">
        <text>2 nitric oxide + NADPH + 2 O2 = 2 nitrate + NADP(+) + H(+)</text>
        <dbReference type="Rhea" id="RHEA:19465"/>
        <dbReference type="ChEBI" id="CHEBI:15378"/>
        <dbReference type="ChEBI" id="CHEBI:15379"/>
        <dbReference type="ChEBI" id="CHEBI:16480"/>
        <dbReference type="ChEBI" id="CHEBI:17632"/>
        <dbReference type="ChEBI" id="CHEBI:57783"/>
        <dbReference type="ChEBI" id="CHEBI:58349"/>
        <dbReference type="EC" id="1.14.12.17"/>
    </reaction>
</comment>
<evidence type="ECO:0000256" key="5">
    <source>
        <dbReference type="ARBA" id="ARBA00012229"/>
    </source>
</evidence>
<evidence type="ECO:0000256" key="14">
    <source>
        <dbReference type="ARBA" id="ARBA00022857"/>
    </source>
</evidence>
<comment type="cofactor">
    <cofactor evidence="2">
        <name>FAD</name>
        <dbReference type="ChEBI" id="CHEBI:57692"/>
    </cofactor>
</comment>
<evidence type="ECO:0000256" key="8">
    <source>
        <dbReference type="ARBA" id="ARBA00022575"/>
    </source>
</evidence>
<dbReference type="Proteomes" id="UP000444316">
    <property type="component" value="Unassembled WGS sequence"/>
</dbReference>
<evidence type="ECO:0000259" key="26">
    <source>
        <dbReference type="PROSITE" id="PS51384"/>
    </source>
</evidence>
<dbReference type="SUPFAM" id="SSF63380">
    <property type="entry name" value="Riboflavin synthase domain-like"/>
    <property type="match status" value="1"/>
</dbReference>
<dbReference type="PRINTS" id="PR00409">
    <property type="entry name" value="PHDIOXRDTASE"/>
</dbReference>
<evidence type="ECO:0000256" key="3">
    <source>
        <dbReference type="ARBA" id="ARBA00006401"/>
    </source>
</evidence>
<dbReference type="SUPFAM" id="SSF52343">
    <property type="entry name" value="Ferredoxin reductase-like, C-terminal NADP-linked domain"/>
    <property type="match status" value="1"/>
</dbReference>
<evidence type="ECO:0000256" key="22">
    <source>
        <dbReference type="ARBA" id="ARBA00048649"/>
    </source>
</evidence>
<dbReference type="GO" id="GO:0005344">
    <property type="term" value="F:oxygen carrier activity"/>
    <property type="evidence" value="ECO:0007669"/>
    <property type="project" value="UniProtKB-KW"/>
</dbReference>
<evidence type="ECO:0000256" key="11">
    <source>
        <dbReference type="ARBA" id="ARBA00022630"/>
    </source>
</evidence>
<dbReference type="Pfam" id="PF00970">
    <property type="entry name" value="FAD_binding_6"/>
    <property type="match status" value="1"/>
</dbReference>
<dbReference type="EC" id="1.14.12.17" evidence="5"/>
<dbReference type="GO" id="GO:0008941">
    <property type="term" value="F:nitric oxide dioxygenase NAD(P)H activity"/>
    <property type="evidence" value="ECO:0007669"/>
    <property type="project" value="UniProtKB-EC"/>
</dbReference>
<dbReference type="EMBL" id="WWCL01000003">
    <property type="protein sequence ID" value="MYN46083.1"/>
    <property type="molecule type" value="Genomic_DNA"/>
</dbReference>
<dbReference type="FunFam" id="2.40.30.10:FF:000034">
    <property type="entry name" value="Flavohemoprotein"/>
    <property type="match status" value="1"/>
</dbReference>
<dbReference type="InterPro" id="IPR000971">
    <property type="entry name" value="Globin"/>
</dbReference>
<protein>
    <recommendedName>
        <fullName evidence="6">Flavohemoprotein</fullName>
        <ecNumber evidence="5">1.14.12.17</ecNumber>
    </recommendedName>
    <alternativeName>
        <fullName evidence="20">Flavohemoglobin</fullName>
    </alternativeName>
    <alternativeName>
        <fullName evidence="19">Hemoglobin-like protein</fullName>
    </alternativeName>
    <alternativeName>
        <fullName evidence="21">Nitric oxide dioxygenase</fullName>
    </alternativeName>
</protein>
<dbReference type="InterPro" id="IPR009050">
    <property type="entry name" value="Globin-like_sf"/>
</dbReference>
<reference evidence="27" key="1">
    <citation type="submission" date="2019-12" db="EMBL/GenBank/DDBJ databases">
        <title>Novel species isolated from a subtropical stream in China.</title>
        <authorList>
            <person name="Lu H."/>
        </authorList>
    </citation>
    <scope>NUCLEOTIDE SEQUENCE [LARGE SCALE GENOMIC DNA]</scope>
    <source>
        <strain evidence="27">FT93W</strain>
    </source>
</reference>
<comment type="caution">
    <text evidence="27">The sequence shown here is derived from an EMBL/GenBank/DDBJ whole genome shotgun (WGS) entry which is preliminary data.</text>
</comment>
<dbReference type="PANTHER" id="PTHR43396:SF3">
    <property type="entry name" value="FLAVOHEMOPROTEIN"/>
    <property type="match status" value="1"/>
</dbReference>
<keyword evidence="16" id="KW-0408">Iron</keyword>
<comment type="function">
    <text evidence="18">Is involved in NO detoxification in an aerobic process, termed nitric oxide dioxygenase (NOD) reaction that utilizes O(2) and NAD(P)H to convert NO to nitrate, which protects the bacterium from various noxious nitrogen compounds. Therefore, plays a central role in the inducible response to nitrosative stress.</text>
</comment>
<dbReference type="InterPro" id="IPR039261">
    <property type="entry name" value="FNR_nucleotide-bd"/>
</dbReference>
<gene>
    <name evidence="27" type="primary">hmpA</name>
    <name evidence="27" type="ORF">GTP23_13590</name>
</gene>
<evidence type="ECO:0000259" key="25">
    <source>
        <dbReference type="PROSITE" id="PS01033"/>
    </source>
</evidence>
<dbReference type="InterPro" id="IPR012292">
    <property type="entry name" value="Globin/Proto"/>
</dbReference>
<evidence type="ECO:0000256" key="7">
    <source>
        <dbReference type="ARBA" id="ARBA00022448"/>
    </source>
</evidence>
<dbReference type="GO" id="GO:0071500">
    <property type="term" value="P:cellular response to nitrosative stress"/>
    <property type="evidence" value="ECO:0007669"/>
    <property type="project" value="TreeGrafter"/>
</dbReference>
<evidence type="ECO:0000256" key="20">
    <source>
        <dbReference type="ARBA" id="ARBA00030929"/>
    </source>
</evidence>
<dbReference type="NCBIfam" id="NF009805">
    <property type="entry name" value="PRK13289.1"/>
    <property type="match status" value="1"/>
</dbReference>
<dbReference type="CDD" id="cd06184">
    <property type="entry name" value="flavohem_like_fad_nad_binding"/>
    <property type="match status" value="1"/>
</dbReference>
<dbReference type="RefSeq" id="WP_161035683.1">
    <property type="nucleotide sequence ID" value="NZ_WWCL01000003.1"/>
</dbReference>
<evidence type="ECO:0000256" key="23">
    <source>
        <dbReference type="ARBA" id="ARBA00049433"/>
    </source>
</evidence>
<dbReference type="Gene3D" id="1.10.490.10">
    <property type="entry name" value="Globins"/>
    <property type="match status" value="1"/>
</dbReference>
<dbReference type="InterPro" id="IPR017938">
    <property type="entry name" value="Riboflavin_synthase-like_b-brl"/>
</dbReference>
<evidence type="ECO:0000256" key="1">
    <source>
        <dbReference type="ARBA" id="ARBA00001970"/>
    </source>
</evidence>
<evidence type="ECO:0000313" key="27">
    <source>
        <dbReference type="EMBL" id="MYN46083.1"/>
    </source>
</evidence>
<keyword evidence="14" id="KW-0521">NADP</keyword>
<dbReference type="SUPFAM" id="SSF46458">
    <property type="entry name" value="Globin-like"/>
    <property type="match status" value="1"/>
</dbReference>
<keyword evidence="9 24" id="KW-0349">Heme</keyword>
<keyword evidence="7 24" id="KW-0813">Transport</keyword>
<evidence type="ECO:0000256" key="4">
    <source>
        <dbReference type="ARBA" id="ARBA00008414"/>
    </source>
</evidence>
<evidence type="ECO:0000256" key="15">
    <source>
        <dbReference type="ARBA" id="ARBA00023002"/>
    </source>
</evidence>
<keyword evidence="17" id="KW-0520">NAD</keyword>
<evidence type="ECO:0000256" key="13">
    <source>
        <dbReference type="ARBA" id="ARBA00022827"/>
    </source>
</evidence>
<evidence type="ECO:0000256" key="24">
    <source>
        <dbReference type="RuleBase" id="RU000356"/>
    </source>
</evidence>
<comment type="similarity">
    <text evidence="4">Belongs to the globin family. Two-domain flavohemoproteins subfamily.</text>
</comment>
<keyword evidence="10 24" id="KW-0561">Oxygen transport</keyword>
<feature type="domain" description="FAD-binding FR-type" evidence="26">
    <location>
        <begin position="153"/>
        <end position="256"/>
    </location>
</feature>
<evidence type="ECO:0000256" key="10">
    <source>
        <dbReference type="ARBA" id="ARBA00022621"/>
    </source>
</evidence>
<dbReference type="GO" id="GO:0046210">
    <property type="term" value="P:nitric oxide catabolic process"/>
    <property type="evidence" value="ECO:0007669"/>
    <property type="project" value="TreeGrafter"/>
</dbReference>
<keyword evidence="11" id="KW-0285">Flavoprotein</keyword>
<dbReference type="PROSITE" id="PS51384">
    <property type="entry name" value="FAD_FR"/>
    <property type="match status" value="1"/>
</dbReference>
<feature type="domain" description="Globin" evidence="25">
    <location>
        <begin position="1"/>
        <end position="139"/>
    </location>
</feature>
<evidence type="ECO:0000256" key="16">
    <source>
        <dbReference type="ARBA" id="ARBA00023004"/>
    </source>
</evidence>
<sequence>MLSKEHKAIISATVPILEQGGEALTRHFYQTMFRDYPQVQPLFNLSNQAEGKQQRALASAVLMYAKNIERLEQLGPLVSTIINKHVSLQILPEHYPIVGASLLKAIREVLGAEVATDDVLAAWGAAYGQLADILIGAEEQIYQQNAAAEGGWRGARQFKVAQKTVESEEITSFVLVPADGGKVVRHLPGQYIGIEVAVAGSPLRRQYSLSAEANGSDYRISVKREAGGVVSNYLHDQLEVGASLQVFPPAGDFVLTQSDKPLVLISGGVGITPTLAMLTTALRSKRPVHFIHAARHAGVHAFRAQVDALAAQHPQLQRFYCYETAAADGAHATGYLTAQQLSQWLPETRDVDAYFLGPKPFMKAIKQQLAELGVPDAQARYEFFGPAEELA</sequence>
<evidence type="ECO:0000256" key="17">
    <source>
        <dbReference type="ARBA" id="ARBA00023027"/>
    </source>
</evidence>
<dbReference type="GO" id="GO:0020037">
    <property type="term" value="F:heme binding"/>
    <property type="evidence" value="ECO:0007669"/>
    <property type="project" value="InterPro"/>
</dbReference>
<dbReference type="PANTHER" id="PTHR43396">
    <property type="entry name" value="FLAVOHEMOPROTEIN"/>
    <property type="match status" value="1"/>
</dbReference>
<organism evidence="27 28">
    <name type="scientific">Duganella fentianensis</name>
    <dbReference type="NCBI Taxonomy" id="2692177"/>
    <lineage>
        <taxon>Bacteria</taxon>
        <taxon>Pseudomonadati</taxon>
        <taxon>Pseudomonadota</taxon>
        <taxon>Betaproteobacteria</taxon>
        <taxon>Burkholderiales</taxon>
        <taxon>Oxalobacteraceae</taxon>
        <taxon>Telluria group</taxon>
        <taxon>Duganella</taxon>
    </lineage>
</organism>
<dbReference type="AlphaFoldDB" id="A0A845HYI1"/>
<evidence type="ECO:0000256" key="2">
    <source>
        <dbReference type="ARBA" id="ARBA00001974"/>
    </source>
</evidence>
<dbReference type="Gene3D" id="3.40.50.80">
    <property type="entry name" value="Nucleotide-binding domain of ferredoxin-NADP reductase (FNR) module"/>
    <property type="match status" value="1"/>
</dbReference>
<evidence type="ECO:0000256" key="18">
    <source>
        <dbReference type="ARBA" id="ARBA00025094"/>
    </source>
</evidence>
<dbReference type="Pfam" id="PF00175">
    <property type="entry name" value="NAD_binding_1"/>
    <property type="match status" value="1"/>
</dbReference>
<evidence type="ECO:0000313" key="28">
    <source>
        <dbReference type="Proteomes" id="UP000444316"/>
    </source>
</evidence>
<evidence type="ECO:0000256" key="9">
    <source>
        <dbReference type="ARBA" id="ARBA00022617"/>
    </source>
</evidence>
<dbReference type="GO" id="GO:0046872">
    <property type="term" value="F:metal ion binding"/>
    <property type="evidence" value="ECO:0007669"/>
    <property type="project" value="UniProtKB-KW"/>
</dbReference>
<dbReference type="GO" id="GO:0009636">
    <property type="term" value="P:response to toxic substance"/>
    <property type="evidence" value="ECO:0007669"/>
    <property type="project" value="UniProtKB-KW"/>
</dbReference>
<dbReference type="FunFam" id="1.10.490.10:FF:000003">
    <property type="entry name" value="Flavohemoprotein"/>
    <property type="match status" value="1"/>
</dbReference>
<dbReference type="PROSITE" id="PS01033">
    <property type="entry name" value="GLOBIN"/>
    <property type="match status" value="1"/>
</dbReference>
<keyword evidence="15 27" id="KW-0560">Oxidoreductase</keyword>
<comment type="cofactor">
    <cofactor evidence="1">
        <name>heme b</name>
        <dbReference type="ChEBI" id="CHEBI:60344"/>
    </cofactor>
</comment>
<comment type="catalytic activity">
    <reaction evidence="22">
        <text>2 nitric oxide + NADH + 2 O2 = 2 nitrate + NAD(+) + H(+)</text>
        <dbReference type="Rhea" id="RHEA:19469"/>
        <dbReference type="ChEBI" id="CHEBI:15378"/>
        <dbReference type="ChEBI" id="CHEBI:15379"/>
        <dbReference type="ChEBI" id="CHEBI:16480"/>
        <dbReference type="ChEBI" id="CHEBI:17632"/>
        <dbReference type="ChEBI" id="CHEBI:57540"/>
        <dbReference type="ChEBI" id="CHEBI:57945"/>
        <dbReference type="EC" id="1.14.12.17"/>
    </reaction>
</comment>
<keyword evidence="28" id="KW-1185">Reference proteome</keyword>
<dbReference type="Gene3D" id="2.40.30.10">
    <property type="entry name" value="Translation factors"/>
    <property type="match status" value="1"/>
</dbReference>
<dbReference type="FunFam" id="3.40.50.80:FF:000010">
    <property type="entry name" value="Flavohemoprotein"/>
    <property type="match status" value="1"/>
</dbReference>
<evidence type="ECO:0000256" key="21">
    <source>
        <dbReference type="ARBA" id="ARBA00033187"/>
    </source>
</evidence>
<comment type="similarity">
    <text evidence="3">In the C-terminal section; belongs to the flavoprotein pyridine nucleotide cytochrome reductase family.</text>
</comment>
<keyword evidence="8" id="KW-0216">Detoxification</keyword>
<dbReference type="InterPro" id="IPR001433">
    <property type="entry name" value="OxRdtase_FAD/NAD-bd"/>
</dbReference>
<evidence type="ECO:0000256" key="12">
    <source>
        <dbReference type="ARBA" id="ARBA00022723"/>
    </source>
</evidence>
<dbReference type="GO" id="GO:0019825">
    <property type="term" value="F:oxygen binding"/>
    <property type="evidence" value="ECO:0007669"/>
    <property type="project" value="InterPro"/>
</dbReference>